<proteinExistence type="predicted"/>
<sequence>MIERLNVSDIGRRWGAVWAQRAIVEAVKSDGALPSKANASMASDFNTRVAELREAGVGQEGVAAFTAAATKEMDRRLSLATRAIEIGER</sequence>
<organism evidence="1 2">
    <name type="scientific">Chenggangzhangella methanolivorans</name>
    <dbReference type="NCBI Taxonomy" id="1437009"/>
    <lineage>
        <taxon>Bacteria</taxon>
        <taxon>Pseudomonadati</taxon>
        <taxon>Pseudomonadota</taxon>
        <taxon>Alphaproteobacteria</taxon>
        <taxon>Hyphomicrobiales</taxon>
        <taxon>Methylopilaceae</taxon>
        <taxon>Chenggangzhangella</taxon>
    </lineage>
</organism>
<dbReference type="Proteomes" id="UP000825701">
    <property type="component" value="Chromosome"/>
</dbReference>
<keyword evidence="2" id="KW-1185">Reference proteome</keyword>
<protein>
    <submittedName>
        <fullName evidence="1">Uncharacterized protein</fullName>
    </submittedName>
</protein>
<evidence type="ECO:0000313" key="2">
    <source>
        <dbReference type="Proteomes" id="UP000825701"/>
    </source>
</evidence>
<dbReference type="KEGG" id="cmet:K6K41_16055"/>
<dbReference type="RefSeq" id="WP_261401481.1">
    <property type="nucleotide sequence ID" value="NZ_CP081869.1"/>
</dbReference>
<evidence type="ECO:0000313" key="1">
    <source>
        <dbReference type="EMBL" id="QZN98549.1"/>
    </source>
</evidence>
<reference evidence="1" key="1">
    <citation type="submission" date="2021-08" db="EMBL/GenBank/DDBJ databases">
        <authorList>
            <person name="Zhang H."/>
            <person name="Xu M."/>
            <person name="Yu Z."/>
            <person name="Yang L."/>
            <person name="Cai Y."/>
        </authorList>
    </citation>
    <scope>NUCLEOTIDE SEQUENCE</scope>
    <source>
        <strain evidence="1">CHL1</strain>
    </source>
</reference>
<name>A0A9E6UNI0_9HYPH</name>
<dbReference type="EMBL" id="CP081869">
    <property type="protein sequence ID" value="QZN98549.1"/>
    <property type="molecule type" value="Genomic_DNA"/>
</dbReference>
<gene>
    <name evidence="1" type="ORF">K6K41_16055</name>
</gene>
<accession>A0A9E6UNI0</accession>
<dbReference type="AlphaFoldDB" id="A0A9E6UNI0"/>